<accession>A0ACC3MB90</accession>
<keyword evidence="2" id="KW-1185">Reference proteome</keyword>
<proteinExistence type="predicted"/>
<evidence type="ECO:0000313" key="1">
    <source>
        <dbReference type="EMBL" id="KAK3683202.1"/>
    </source>
</evidence>
<sequence length="657" mass="71977">MMFPLAIYASILPFLSILTGTHAVPRPIHQDQDHAEYEYIVVGSGPGGAPLAANLARAGHTVLLLEAGEDHGHSDLQRVPFFADANSEHPAMSWEFYVSHTLNSTQAQLDPKFTWRTPNGSLHVGRQGLPSGSEPLGIFYPRTGTLGGCSNHNAMNMVYPPDADWEFTADLTGDEGFRAERMRELFVRLERNEFSPEGTAGHGFDGYLASVLNDIDLVANQTGLLELIRLTMIEAGDGSSDVTSEEVLDLLQRDQNRPDPDRYQQHSVFEIPVHIDAQRRRSSAQTYIYDVLAEQEASGSDNHPLTLRTNAFATRVLFEENTKSAEPRATGVEYLSGVAMYSADRRYNASDSGTLHAAHASREVIVAGGVFNTPQLLKISGIGPREELERFEIPVIVDLRAVGENMQDNYEAAIAVEGSRRFESPFENCTPFEDGDPCLADWRYNASGAYGQGAATVGMIMRSSLNENEDADLFFFGGAGGLFRGHYPGFSREEYPPNTFGWSVVKMQTRNRAGTVRLRSADPRDVPEIAFHHFAEGGRADIEAMAEGFEFARSVFELPGQEYGPYEYTIPAPGETAEQSIREEVYSHHAVGTCAMGADDDANACVNSRFQVRGVEGLRVVDGSVFPRVPGAFPVLPTFMMSEKATDDILAAVTGGL</sequence>
<dbReference type="EMBL" id="JAUTXU010000358">
    <property type="protein sequence ID" value="KAK3683202.1"/>
    <property type="molecule type" value="Genomic_DNA"/>
</dbReference>
<reference evidence="1" key="1">
    <citation type="submission" date="2023-07" db="EMBL/GenBank/DDBJ databases">
        <title>Black Yeasts Isolated from many extreme environments.</title>
        <authorList>
            <person name="Coleine C."/>
            <person name="Stajich J.E."/>
            <person name="Selbmann L."/>
        </authorList>
    </citation>
    <scope>NUCLEOTIDE SEQUENCE</scope>
    <source>
        <strain evidence="1">CCFEE 5714</strain>
    </source>
</reference>
<protein>
    <submittedName>
        <fullName evidence="1">Uncharacterized protein</fullName>
    </submittedName>
</protein>
<gene>
    <name evidence="1" type="ORF">LTR37_020444</name>
</gene>
<organism evidence="1 2">
    <name type="scientific">Vermiconidia calcicola</name>
    <dbReference type="NCBI Taxonomy" id="1690605"/>
    <lineage>
        <taxon>Eukaryota</taxon>
        <taxon>Fungi</taxon>
        <taxon>Dikarya</taxon>
        <taxon>Ascomycota</taxon>
        <taxon>Pezizomycotina</taxon>
        <taxon>Dothideomycetes</taxon>
        <taxon>Dothideomycetidae</taxon>
        <taxon>Mycosphaerellales</taxon>
        <taxon>Extremaceae</taxon>
        <taxon>Vermiconidia</taxon>
    </lineage>
</organism>
<evidence type="ECO:0000313" key="2">
    <source>
        <dbReference type="Proteomes" id="UP001281147"/>
    </source>
</evidence>
<comment type="caution">
    <text evidence="1">The sequence shown here is derived from an EMBL/GenBank/DDBJ whole genome shotgun (WGS) entry which is preliminary data.</text>
</comment>
<name>A0ACC3MB90_9PEZI</name>
<dbReference type="Proteomes" id="UP001281147">
    <property type="component" value="Unassembled WGS sequence"/>
</dbReference>